<evidence type="ECO:0000313" key="2">
    <source>
        <dbReference type="EMBL" id="GFR52491.1"/>
    </source>
</evidence>
<accession>A0AAD3HTL4</accession>
<reference evidence="2 3" key="1">
    <citation type="journal article" date="2021" name="Sci. Rep.">
        <title>Genome sequencing of the multicellular alga Astrephomene provides insights into convergent evolution of germ-soma differentiation.</title>
        <authorList>
            <person name="Yamashita S."/>
            <person name="Yamamoto K."/>
            <person name="Matsuzaki R."/>
            <person name="Suzuki S."/>
            <person name="Yamaguchi H."/>
            <person name="Hirooka S."/>
            <person name="Minakuchi Y."/>
            <person name="Miyagishima S."/>
            <person name="Kawachi M."/>
            <person name="Toyoda A."/>
            <person name="Nozaki H."/>
        </authorList>
    </citation>
    <scope>NUCLEOTIDE SEQUENCE [LARGE SCALE GENOMIC DNA]</scope>
    <source>
        <strain evidence="2 3">NIES-4017</strain>
    </source>
</reference>
<protein>
    <submittedName>
        <fullName evidence="2">Uncharacterized protein</fullName>
    </submittedName>
</protein>
<evidence type="ECO:0000313" key="3">
    <source>
        <dbReference type="Proteomes" id="UP001054857"/>
    </source>
</evidence>
<feature type="region of interest" description="Disordered" evidence="1">
    <location>
        <begin position="45"/>
        <end position="83"/>
    </location>
</feature>
<sequence>MMSLGQLNAALALPLPLPQPLAASLTASPLLAPLLSAAGVRINTNSNSTGAGTAGGVTGTAGSAEGTTGGGEGTGSKEEEGVKGAAAVTLEGPLAAMLRRGAYLYRQPTAEQRVAVAASWVRQGLAAAAALAGGRGK</sequence>
<dbReference type="AlphaFoldDB" id="A0AAD3HTL4"/>
<name>A0AAD3HTL4_9CHLO</name>
<proteinExistence type="predicted"/>
<organism evidence="2 3">
    <name type="scientific">Astrephomene gubernaculifera</name>
    <dbReference type="NCBI Taxonomy" id="47775"/>
    <lineage>
        <taxon>Eukaryota</taxon>
        <taxon>Viridiplantae</taxon>
        <taxon>Chlorophyta</taxon>
        <taxon>core chlorophytes</taxon>
        <taxon>Chlorophyceae</taxon>
        <taxon>CS clade</taxon>
        <taxon>Chlamydomonadales</taxon>
        <taxon>Astrephomenaceae</taxon>
        <taxon>Astrephomene</taxon>
    </lineage>
</organism>
<evidence type="ECO:0000256" key="1">
    <source>
        <dbReference type="SAM" id="MobiDB-lite"/>
    </source>
</evidence>
<dbReference type="Proteomes" id="UP001054857">
    <property type="component" value="Unassembled WGS sequence"/>
</dbReference>
<comment type="caution">
    <text evidence="2">The sequence shown here is derived from an EMBL/GenBank/DDBJ whole genome shotgun (WGS) entry which is preliminary data.</text>
</comment>
<gene>
    <name evidence="2" type="ORF">Agub_g15061</name>
</gene>
<dbReference type="EMBL" id="BMAR01000065">
    <property type="protein sequence ID" value="GFR52491.1"/>
    <property type="molecule type" value="Genomic_DNA"/>
</dbReference>
<keyword evidence="3" id="KW-1185">Reference proteome</keyword>